<dbReference type="EMBL" id="QYCY01000001">
    <property type="protein sequence ID" value="RLV81861.1"/>
    <property type="molecule type" value="Genomic_DNA"/>
</dbReference>
<feature type="transmembrane region" description="Helical" evidence="2">
    <location>
        <begin position="311"/>
        <end position="334"/>
    </location>
</feature>
<feature type="compositionally biased region" description="Low complexity" evidence="1">
    <location>
        <begin position="96"/>
        <end position="110"/>
    </location>
</feature>
<dbReference type="AlphaFoldDB" id="A0A3L8RPY9"/>
<dbReference type="CDD" id="cd00077">
    <property type="entry name" value="HDc"/>
    <property type="match status" value="1"/>
</dbReference>
<evidence type="ECO:0000259" key="3">
    <source>
        <dbReference type="Pfam" id="PF01966"/>
    </source>
</evidence>
<dbReference type="STRING" id="1343740.M271_17810"/>
<name>A0A3L8RPY9_STRRN</name>
<feature type="compositionally biased region" description="Gly residues" evidence="1">
    <location>
        <begin position="64"/>
        <end position="81"/>
    </location>
</feature>
<keyword evidence="2" id="KW-0472">Membrane</keyword>
<dbReference type="InterPro" id="IPR006674">
    <property type="entry name" value="HD_domain"/>
</dbReference>
<dbReference type="Gene3D" id="1.10.3210.10">
    <property type="entry name" value="Hypothetical protein af1432"/>
    <property type="match status" value="1"/>
</dbReference>
<feature type="transmembrane region" description="Helical" evidence="2">
    <location>
        <begin position="355"/>
        <end position="377"/>
    </location>
</feature>
<dbReference type="InterPro" id="IPR052020">
    <property type="entry name" value="Cyclic_di-GMP/3'3'-cGAMP_PDE"/>
</dbReference>
<protein>
    <submittedName>
        <fullName evidence="4">Metal dependent phosphohydrolase</fullName>
    </submittedName>
</protein>
<dbReference type="Pfam" id="PF01966">
    <property type="entry name" value="HD"/>
    <property type="match status" value="1"/>
</dbReference>
<comment type="caution">
    <text evidence="4">The sequence shown here is derived from an EMBL/GenBank/DDBJ whole genome shotgun (WGS) entry which is preliminary data.</text>
</comment>
<dbReference type="InterPro" id="IPR003607">
    <property type="entry name" value="HD/PDEase_dom"/>
</dbReference>
<feature type="compositionally biased region" description="Low complexity" evidence="1">
    <location>
        <begin position="14"/>
        <end position="37"/>
    </location>
</feature>
<evidence type="ECO:0000256" key="1">
    <source>
        <dbReference type="SAM" id="MobiDB-lite"/>
    </source>
</evidence>
<evidence type="ECO:0000256" key="2">
    <source>
        <dbReference type="SAM" id="Phobius"/>
    </source>
</evidence>
<keyword evidence="2" id="KW-1133">Transmembrane helix</keyword>
<reference evidence="4 5" key="1">
    <citation type="journal article" date="2018" name="J. Biol. Chem.">
        <title>Discovery of the actinoplanic acid pathway in Streptomyces rapamycinicus reveals a genetically conserved synergism with rapamycin.</title>
        <authorList>
            <person name="Mrak P."/>
            <person name="Krastel P."/>
            <person name="Pivk Lukancic P."/>
            <person name="Tao J."/>
            <person name="Pistorius D."/>
            <person name="Moore C.M."/>
        </authorList>
    </citation>
    <scope>NUCLEOTIDE SEQUENCE [LARGE SCALE GENOMIC DNA]</scope>
    <source>
        <strain evidence="4 5">NRRL 5491</strain>
    </source>
</reference>
<feature type="region of interest" description="Disordered" evidence="1">
    <location>
        <begin position="1"/>
        <end position="112"/>
    </location>
</feature>
<feature type="domain" description="HD" evidence="3">
    <location>
        <begin position="424"/>
        <end position="525"/>
    </location>
</feature>
<feature type="transmembrane region" description="Helical" evidence="2">
    <location>
        <begin position="152"/>
        <end position="174"/>
    </location>
</feature>
<dbReference type="Proteomes" id="UP000281594">
    <property type="component" value="Unassembled WGS sequence"/>
</dbReference>
<feature type="transmembrane region" description="Helical" evidence="2">
    <location>
        <begin position="248"/>
        <end position="270"/>
    </location>
</feature>
<organism evidence="4 5">
    <name type="scientific">Streptomyces rapamycinicus (strain ATCC 29253 / DSM 41530 / NRRL 5491 / AYB-994)</name>
    <name type="common">Streptomyces hygroscopicus (strain ATCC 29253)</name>
    <dbReference type="NCBI Taxonomy" id="1343740"/>
    <lineage>
        <taxon>Bacteria</taxon>
        <taxon>Bacillati</taxon>
        <taxon>Actinomycetota</taxon>
        <taxon>Actinomycetes</taxon>
        <taxon>Kitasatosporales</taxon>
        <taxon>Streptomycetaceae</taxon>
        <taxon>Streptomyces</taxon>
        <taxon>Streptomyces violaceusniger group</taxon>
    </lineage>
</organism>
<accession>A0A3L8RPY9</accession>
<gene>
    <name evidence="4" type="ORF">D3C57_125790</name>
</gene>
<evidence type="ECO:0000313" key="4">
    <source>
        <dbReference type="EMBL" id="RLV81861.1"/>
    </source>
</evidence>
<proteinExistence type="predicted"/>
<dbReference type="SUPFAM" id="SSF109604">
    <property type="entry name" value="HD-domain/PDEase-like"/>
    <property type="match status" value="1"/>
</dbReference>
<dbReference type="PANTHER" id="PTHR45228:SF4">
    <property type="entry name" value="LIPOPROTEIN"/>
    <property type="match status" value="1"/>
</dbReference>
<evidence type="ECO:0000313" key="5">
    <source>
        <dbReference type="Proteomes" id="UP000281594"/>
    </source>
</evidence>
<dbReference type="PANTHER" id="PTHR45228">
    <property type="entry name" value="CYCLIC DI-GMP PHOSPHODIESTERASE TM_0186-RELATED"/>
    <property type="match status" value="1"/>
</dbReference>
<sequence length="580" mass="59027">MSPAEDPTKPSTNDSARASGPAPGPADAGPGEAPDASGRGESGVPVRSGSDRAPRPAPGLADEGPGGAPGASGRGGGGVQGCHGALERDESAAQWPARAGRPASRAAGRRTPNALARIAERHARALHRTRRQRAAAAAAREEGRERISRGRYGGLTAVAVYGAAGALAVVALVWTEWHGVRQAEAALAFGALIAVGEAIRCVEAPPALPGGGGGVSDPRGEPAPLAAAGALGYALLGRLGGEPATHGVLQTVTVVVAASLAGLVAPLALGCPVDPGHTARRVLTAAFAAVCFQPLHRTGRLADWLGHGPSLVGYLLALLAVTALCDAVLAAALARARTGWPYGPLLRDELRSLPGVGAAVCATAAVMALTVAVAGLWPVPVLAVPLLLIQYSYRRYAGIRATYRQTIASLARSTEIAGYTPTGHAREVAGLSRAVGRELGLSEPRLTVLEYAALMHDIGQLSLVDPVPAGATEPLPAAEQRKIALLGGAVVRQTGVPAEVALVVERQADPYREQPLAARIVRAVNAYTELVSGPAAEGTAGAAALRALERLRLATARDFDPVVVEALATVLSRGVYGRPR</sequence>
<keyword evidence="4" id="KW-0378">Hydrolase</keyword>
<keyword evidence="2" id="KW-0812">Transmembrane</keyword>
<dbReference type="GO" id="GO:0016787">
    <property type="term" value="F:hydrolase activity"/>
    <property type="evidence" value="ECO:0007669"/>
    <property type="project" value="UniProtKB-KW"/>
</dbReference>